<evidence type="ECO:0000313" key="2">
    <source>
        <dbReference type="Proteomes" id="UP000273500"/>
    </source>
</evidence>
<dbReference type="Proteomes" id="UP000273500">
    <property type="component" value="Unassembled WGS sequence"/>
</dbReference>
<comment type="caution">
    <text evidence="1">The sequence shown here is derived from an EMBL/GenBank/DDBJ whole genome shotgun (WGS) entry which is preliminary data.</text>
</comment>
<accession>A0A3R9MMN0</accession>
<gene>
    <name evidence="1" type="ORF">EI291_20660</name>
</gene>
<keyword evidence="2" id="KW-1185">Reference proteome</keyword>
<protein>
    <submittedName>
        <fullName evidence="1">Uncharacterized protein</fullName>
    </submittedName>
</protein>
<reference evidence="1 2" key="1">
    <citation type="submission" date="2018-12" db="EMBL/GenBank/DDBJ databases">
        <authorList>
            <person name="Feng G."/>
            <person name="Zhu H."/>
        </authorList>
    </citation>
    <scope>NUCLEOTIDE SEQUENCE [LARGE SCALE GENOMIC DNA]</scope>
    <source>
        <strain evidence="1 2">KCTC 12533</strain>
    </source>
</reference>
<sequence>MQPQEIALPTVQIRAVQTVNLTSINRKTTAANPFYPGTEVAIKFTLPDSTKTYRVRTVTIPVKEPFKEGRIRLNICLRGNSPTLLGTRLLPDTVFSSPLDPAAGRQPVVRFDLSPFALMLPKSEFFLVLDCLSGDAASRVIRQRLESKKGPNKKGVSKGVMYLEVEDKEQNGSRAISVYDYPQLLTTPTEGISATWRRFSPTLPFQQLSPSVSRGNRIRAYNIAAALEVEVW</sequence>
<name>A0A3R9MMN0_9BACT</name>
<organism evidence="1 2">
    <name type="scientific">Hymenobacter rigui</name>
    <dbReference type="NCBI Taxonomy" id="334424"/>
    <lineage>
        <taxon>Bacteria</taxon>
        <taxon>Pseudomonadati</taxon>
        <taxon>Bacteroidota</taxon>
        <taxon>Cytophagia</taxon>
        <taxon>Cytophagales</taxon>
        <taxon>Hymenobacteraceae</taxon>
        <taxon>Hymenobacter</taxon>
    </lineage>
</organism>
<evidence type="ECO:0000313" key="1">
    <source>
        <dbReference type="EMBL" id="RSK44010.1"/>
    </source>
</evidence>
<dbReference type="AlphaFoldDB" id="A0A3R9MMN0"/>
<dbReference type="RefSeq" id="WP_125424181.1">
    <property type="nucleotide sequence ID" value="NZ_RWIT01000019.1"/>
</dbReference>
<proteinExistence type="predicted"/>
<dbReference type="EMBL" id="RWIT01000019">
    <property type="protein sequence ID" value="RSK44010.1"/>
    <property type="molecule type" value="Genomic_DNA"/>
</dbReference>